<dbReference type="Gene3D" id="3.30.1330.60">
    <property type="entry name" value="OmpA-like domain"/>
    <property type="match status" value="1"/>
</dbReference>
<dbReference type="Pfam" id="PF00691">
    <property type="entry name" value="OmpA"/>
    <property type="match status" value="1"/>
</dbReference>
<feature type="region of interest" description="Disordered" evidence="5">
    <location>
        <begin position="24"/>
        <end position="90"/>
    </location>
</feature>
<dbReference type="InterPro" id="IPR050330">
    <property type="entry name" value="Bact_OuterMem_StrucFunc"/>
</dbReference>
<feature type="signal peptide" evidence="6">
    <location>
        <begin position="1"/>
        <end position="21"/>
    </location>
</feature>
<reference evidence="8 9" key="1">
    <citation type="journal article" date="2011" name="J. Bacteriol.">
        <title>Genome sequence of Helicobacter bizzozeronii strain CIII-1, an isolate from human gastric mucosa.</title>
        <authorList>
            <person name="Schott T."/>
            <person name="Rossi M."/>
            <person name="Hanninen M.L."/>
        </authorList>
    </citation>
    <scope>NUCLEOTIDE SEQUENCE [LARGE SCALE GENOMIC DNA]</scope>
    <source>
        <strain evidence="8 9">CIII-1</strain>
    </source>
</reference>
<gene>
    <name evidence="8" type="ordered locus">HBZC1_14500</name>
</gene>
<name>F8KQC7_HELBC</name>
<keyword evidence="2 4" id="KW-0472">Membrane</keyword>
<dbReference type="SUPFAM" id="SSF103088">
    <property type="entry name" value="OmpA-like"/>
    <property type="match status" value="1"/>
</dbReference>
<evidence type="ECO:0000256" key="3">
    <source>
        <dbReference type="ARBA" id="ARBA00023237"/>
    </source>
</evidence>
<evidence type="ECO:0000259" key="7">
    <source>
        <dbReference type="PROSITE" id="PS51123"/>
    </source>
</evidence>
<proteinExistence type="predicted"/>
<dbReference type="AlphaFoldDB" id="F8KQC7"/>
<comment type="subcellular location">
    <subcellularLocation>
        <location evidence="1">Cell outer membrane</location>
    </subcellularLocation>
</comment>
<evidence type="ECO:0000256" key="6">
    <source>
        <dbReference type="SAM" id="SignalP"/>
    </source>
</evidence>
<dbReference type="HOGENOM" id="CLU_016890_9_3_7"/>
<dbReference type="STRING" id="1002804.HBZC1_14500"/>
<dbReference type="InterPro" id="IPR006665">
    <property type="entry name" value="OmpA-like"/>
</dbReference>
<dbReference type="Proteomes" id="UP000008387">
    <property type="component" value="Chromosome"/>
</dbReference>
<feature type="domain" description="OmpA-like" evidence="7">
    <location>
        <begin position="87"/>
        <end position="201"/>
    </location>
</feature>
<dbReference type="KEGG" id="hbi:HBZC1_14500"/>
<accession>F8KQC7</accession>
<organism evidence="8 9">
    <name type="scientific">Helicobacter bizzozeronii (strain CIII-1)</name>
    <dbReference type="NCBI Taxonomy" id="1002804"/>
    <lineage>
        <taxon>Bacteria</taxon>
        <taxon>Pseudomonadati</taxon>
        <taxon>Campylobacterota</taxon>
        <taxon>Epsilonproteobacteria</taxon>
        <taxon>Campylobacterales</taxon>
        <taxon>Helicobacteraceae</taxon>
        <taxon>Helicobacter</taxon>
    </lineage>
</organism>
<dbReference type="EMBL" id="FR871757">
    <property type="protein sequence ID" value="CCB80436.1"/>
    <property type="molecule type" value="Genomic_DNA"/>
</dbReference>
<dbReference type="CDD" id="cd07185">
    <property type="entry name" value="OmpA_C-like"/>
    <property type="match status" value="1"/>
</dbReference>
<dbReference type="InterPro" id="IPR036737">
    <property type="entry name" value="OmpA-like_sf"/>
</dbReference>
<evidence type="ECO:0000256" key="4">
    <source>
        <dbReference type="PROSITE-ProRule" id="PRU00473"/>
    </source>
</evidence>
<protein>
    <submittedName>
        <fullName evidence="8">Peptidoglycan-associated lipoprotein</fullName>
    </submittedName>
</protein>
<evidence type="ECO:0000256" key="5">
    <source>
        <dbReference type="SAM" id="MobiDB-lite"/>
    </source>
</evidence>
<dbReference type="PROSITE" id="PS51257">
    <property type="entry name" value="PROKAR_LIPOPROTEIN"/>
    <property type="match status" value="1"/>
</dbReference>
<dbReference type="RefSeq" id="WP_013890838.1">
    <property type="nucleotide sequence ID" value="NC_015674.1"/>
</dbReference>
<dbReference type="eggNOG" id="COG2885">
    <property type="taxonomic scope" value="Bacteria"/>
</dbReference>
<dbReference type="PANTHER" id="PTHR30329:SF21">
    <property type="entry name" value="LIPOPROTEIN YIAD-RELATED"/>
    <property type="match status" value="1"/>
</dbReference>
<dbReference type="InterPro" id="IPR006664">
    <property type="entry name" value="OMP_bac"/>
</dbReference>
<evidence type="ECO:0000313" key="8">
    <source>
        <dbReference type="EMBL" id="CCB80436.1"/>
    </source>
</evidence>
<dbReference type="PANTHER" id="PTHR30329">
    <property type="entry name" value="STATOR ELEMENT OF FLAGELLAR MOTOR COMPLEX"/>
    <property type="match status" value="1"/>
</dbReference>
<feature type="chain" id="PRO_5003379051" evidence="6">
    <location>
        <begin position="22"/>
        <end position="201"/>
    </location>
</feature>
<dbReference type="GO" id="GO:0009279">
    <property type="term" value="C:cell outer membrane"/>
    <property type="evidence" value="ECO:0007669"/>
    <property type="project" value="UniProtKB-SubCell"/>
</dbReference>
<evidence type="ECO:0000256" key="1">
    <source>
        <dbReference type="ARBA" id="ARBA00004442"/>
    </source>
</evidence>
<keyword evidence="3" id="KW-0998">Cell outer membrane</keyword>
<keyword evidence="6" id="KW-0732">Signal</keyword>
<evidence type="ECO:0000313" key="9">
    <source>
        <dbReference type="Proteomes" id="UP000008387"/>
    </source>
</evidence>
<feature type="compositionally biased region" description="Pro residues" evidence="5">
    <location>
        <begin position="55"/>
        <end position="87"/>
    </location>
</feature>
<keyword evidence="9" id="KW-1185">Reference proteome</keyword>
<evidence type="ECO:0000256" key="2">
    <source>
        <dbReference type="ARBA" id="ARBA00023136"/>
    </source>
</evidence>
<keyword evidence="8" id="KW-0449">Lipoprotein</keyword>
<dbReference type="PRINTS" id="PR01021">
    <property type="entry name" value="OMPADOMAIN"/>
</dbReference>
<feature type="compositionally biased region" description="Pro residues" evidence="5">
    <location>
        <begin position="26"/>
        <end position="38"/>
    </location>
</feature>
<sequence>MNATMKGVLLLGLLVVGCAGRHVPPATLPPEQPAPAQEPAPKQDQTMQKEQAQPQPTPAPKPAPQPEPEPTPAPEPEPAPAPEPPKAAFPSGTIIGEIYFDFDKYSVRPDMQDVIDESVQKIKDSHMKVLLEGNTDEFGTGEYNFALGLKRALSVKRALIVKGIPKEMIKIVSYGETKPACQEKAKECYRKNRRVNIKVVD</sequence>
<dbReference type="PROSITE" id="PS51123">
    <property type="entry name" value="OMPA_2"/>
    <property type="match status" value="1"/>
</dbReference>